<feature type="chain" id="PRO_5041439208" evidence="1">
    <location>
        <begin position="21"/>
        <end position="179"/>
    </location>
</feature>
<organism evidence="2 3">
    <name type="scientific">Lentinula raphanica</name>
    <dbReference type="NCBI Taxonomy" id="153919"/>
    <lineage>
        <taxon>Eukaryota</taxon>
        <taxon>Fungi</taxon>
        <taxon>Dikarya</taxon>
        <taxon>Basidiomycota</taxon>
        <taxon>Agaricomycotina</taxon>
        <taxon>Agaricomycetes</taxon>
        <taxon>Agaricomycetidae</taxon>
        <taxon>Agaricales</taxon>
        <taxon>Marasmiineae</taxon>
        <taxon>Omphalotaceae</taxon>
        <taxon>Lentinula</taxon>
    </lineage>
</organism>
<dbReference type="Proteomes" id="UP001163846">
    <property type="component" value="Unassembled WGS sequence"/>
</dbReference>
<dbReference type="EMBL" id="MU806476">
    <property type="protein sequence ID" value="KAJ3834868.1"/>
    <property type="molecule type" value="Genomic_DNA"/>
</dbReference>
<dbReference type="AlphaFoldDB" id="A0AA38P2H1"/>
<feature type="signal peptide" evidence="1">
    <location>
        <begin position="1"/>
        <end position="20"/>
    </location>
</feature>
<gene>
    <name evidence="2" type="ORF">F5878DRAFT_629473</name>
</gene>
<evidence type="ECO:0000313" key="2">
    <source>
        <dbReference type="EMBL" id="KAJ3834868.1"/>
    </source>
</evidence>
<reference evidence="2" key="1">
    <citation type="submission" date="2022-08" db="EMBL/GenBank/DDBJ databases">
        <authorList>
            <consortium name="DOE Joint Genome Institute"/>
            <person name="Min B."/>
            <person name="Riley R."/>
            <person name="Sierra-Patev S."/>
            <person name="Naranjo-Ortiz M."/>
            <person name="Looney B."/>
            <person name="Konkel Z."/>
            <person name="Slot J.C."/>
            <person name="Sakamoto Y."/>
            <person name="Steenwyk J.L."/>
            <person name="Rokas A."/>
            <person name="Carro J."/>
            <person name="Camarero S."/>
            <person name="Ferreira P."/>
            <person name="Molpeceres G."/>
            <person name="Ruiz-Duenas F.J."/>
            <person name="Serrano A."/>
            <person name="Henrissat B."/>
            <person name="Drula E."/>
            <person name="Hughes K.W."/>
            <person name="Mata J.L."/>
            <person name="Ishikawa N.K."/>
            <person name="Vargas-Isla R."/>
            <person name="Ushijima S."/>
            <person name="Smith C.A."/>
            <person name="Ahrendt S."/>
            <person name="Andreopoulos W."/>
            <person name="He G."/>
            <person name="Labutti K."/>
            <person name="Lipzen A."/>
            <person name="Ng V."/>
            <person name="Sandor L."/>
            <person name="Barry K."/>
            <person name="Martinez A.T."/>
            <person name="Xiao Y."/>
            <person name="Gibbons J.G."/>
            <person name="Terashima K."/>
            <person name="Hibbett D.S."/>
            <person name="Grigoriev I.V."/>
        </authorList>
    </citation>
    <scope>NUCLEOTIDE SEQUENCE</scope>
    <source>
        <strain evidence="2">TFB9207</strain>
    </source>
</reference>
<proteinExistence type="predicted"/>
<comment type="caution">
    <text evidence="2">The sequence shown here is derived from an EMBL/GenBank/DDBJ whole genome shotgun (WGS) entry which is preliminary data.</text>
</comment>
<accession>A0AA38P2H1</accession>
<evidence type="ECO:0000256" key="1">
    <source>
        <dbReference type="SAM" id="SignalP"/>
    </source>
</evidence>
<protein>
    <submittedName>
        <fullName evidence="2">Uncharacterized protein</fullName>
    </submittedName>
</protein>
<sequence>MRPVILFPLAPLLLCATLSAQGLPSSSQFLENQVENSLSTGIEVQEISVPLLFESVDMSLHRALLATTNRLLRTSSRVADSKFYYSSDSSKRTDLMSDEKYKDLKNWEVRRLDPRDYTPVFINDHITPEYASYDPPRGFTAEEIMEFAGAKTVFSSMSEAEDLIQLREKYGTLQGEVES</sequence>
<keyword evidence="1" id="KW-0732">Signal</keyword>
<keyword evidence="3" id="KW-1185">Reference proteome</keyword>
<name>A0AA38P2H1_9AGAR</name>
<evidence type="ECO:0000313" key="3">
    <source>
        <dbReference type="Proteomes" id="UP001163846"/>
    </source>
</evidence>